<dbReference type="InterPro" id="IPR018517">
    <property type="entry name" value="tRNA_hU_synthase_CS"/>
</dbReference>
<keyword evidence="4 12" id="KW-0285">Flavoprotein</keyword>
<name>A0A1G2BIM5_9BACT</name>
<evidence type="ECO:0000256" key="10">
    <source>
        <dbReference type="ARBA" id="ARBA00048205"/>
    </source>
</evidence>
<evidence type="ECO:0000256" key="4">
    <source>
        <dbReference type="ARBA" id="ARBA00022630"/>
    </source>
</evidence>
<evidence type="ECO:0000256" key="6">
    <source>
        <dbReference type="ARBA" id="ARBA00022694"/>
    </source>
</evidence>
<dbReference type="PROSITE" id="PS01136">
    <property type="entry name" value="UPF0034"/>
    <property type="match status" value="1"/>
</dbReference>
<dbReference type="EMBL" id="MHKI01000004">
    <property type="protein sequence ID" value="OGY88150.1"/>
    <property type="molecule type" value="Genomic_DNA"/>
</dbReference>
<comment type="catalytic activity">
    <reaction evidence="10">
        <text>a 5,6-dihydrouridine in tRNA + NADP(+) = a uridine in tRNA + NADPH + H(+)</text>
        <dbReference type="Rhea" id="RHEA:23624"/>
        <dbReference type="Rhea" id="RHEA-COMP:13339"/>
        <dbReference type="Rhea" id="RHEA-COMP:13887"/>
        <dbReference type="ChEBI" id="CHEBI:15378"/>
        <dbReference type="ChEBI" id="CHEBI:57783"/>
        <dbReference type="ChEBI" id="CHEBI:58349"/>
        <dbReference type="ChEBI" id="CHEBI:65315"/>
        <dbReference type="ChEBI" id="CHEBI:74443"/>
    </reaction>
</comment>
<dbReference type="EC" id="1.3.1.-" evidence="12"/>
<dbReference type="GO" id="GO:0017150">
    <property type="term" value="F:tRNA dihydrouridine synthase activity"/>
    <property type="evidence" value="ECO:0007669"/>
    <property type="project" value="InterPro"/>
</dbReference>
<dbReference type="InterPro" id="IPR013785">
    <property type="entry name" value="Aldolase_TIM"/>
</dbReference>
<dbReference type="PANTHER" id="PTHR45846:SF1">
    <property type="entry name" value="TRNA-DIHYDROURIDINE(47) SYNTHASE [NAD(P)(+)]-LIKE"/>
    <property type="match status" value="1"/>
</dbReference>
<keyword evidence="3" id="KW-0820">tRNA-binding</keyword>
<comment type="caution">
    <text evidence="16">The sequence shown here is derived from an EMBL/GenBank/DDBJ whole genome shotgun (WGS) entry which is preliminary data.</text>
</comment>
<dbReference type="PANTHER" id="PTHR45846">
    <property type="entry name" value="TRNA-DIHYDROURIDINE(47) SYNTHASE [NAD(P)(+)]-LIKE"/>
    <property type="match status" value="1"/>
</dbReference>
<keyword evidence="6 12" id="KW-0819">tRNA processing</keyword>
<feature type="binding site" evidence="14">
    <location>
        <position position="163"/>
    </location>
    <ligand>
        <name>FMN</name>
        <dbReference type="ChEBI" id="CHEBI:58210"/>
    </ligand>
</feature>
<evidence type="ECO:0000256" key="11">
    <source>
        <dbReference type="ARBA" id="ARBA00048802"/>
    </source>
</evidence>
<reference evidence="16 17" key="1">
    <citation type="journal article" date="2016" name="Nat. Commun.">
        <title>Thousands of microbial genomes shed light on interconnected biogeochemical processes in an aquifer system.</title>
        <authorList>
            <person name="Anantharaman K."/>
            <person name="Brown C.T."/>
            <person name="Hug L.A."/>
            <person name="Sharon I."/>
            <person name="Castelle C.J."/>
            <person name="Probst A.J."/>
            <person name="Thomas B.C."/>
            <person name="Singh A."/>
            <person name="Wilkins M.J."/>
            <person name="Karaoz U."/>
            <person name="Brodie E.L."/>
            <person name="Williams K.H."/>
            <person name="Hubbard S.S."/>
            <person name="Banfield J.F."/>
        </authorList>
    </citation>
    <scope>NUCLEOTIDE SEQUENCE [LARGE SCALE GENOMIC DNA]</scope>
</reference>
<keyword evidence="8" id="KW-0694">RNA-binding</keyword>
<keyword evidence="5 12" id="KW-0288">FMN</keyword>
<evidence type="ECO:0000256" key="2">
    <source>
        <dbReference type="ARBA" id="ARBA00002790"/>
    </source>
</evidence>
<feature type="active site" description="Proton donor" evidence="13">
    <location>
        <position position="94"/>
    </location>
</feature>
<dbReference type="GO" id="GO:0000049">
    <property type="term" value="F:tRNA binding"/>
    <property type="evidence" value="ECO:0007669"/>
    <property type="project" value="UniProtKB-KW"/>
</dbReference>
<evidence type="ECO:0000256" key="7">
    <source>
        <dbReference type="ARBA" id="ARBA00022857"/>
    </source>
</evidence>
<dbReference type="GO" id="GO:0050660">
    <property type="term" value="F:flavin adenine dinucleotide binding"/>
    <property type="evidence" value="ECO:0007669"/>
    <property type="project" value="InterPro"/>
</dbReference>
<proteinExistence type="inferred from homology"/>
<evidence type="ECO:0000259" key="15">
    <source>
        <dbReference type="Pfam" id="PF01207"/>
    </source>
</evidence>
<comment type="similarity">
    <text evidence="12">Belongs to the dus family.</text>
</comment>
<dbReference type="InterPro" id="IPR001269">
    <property type="entry name" value="DUS_fam"/>
</dbReference>
<dbReference type="InterPro" id="IPR024036">
    <property type="entry name" value="tRNA-dHydroUridine_Synthase_C"/>
</dbReference>
<dbReference type="Proteomes" id="UP000176420">
    <property type="component" value="Unassembled WGS sequence"/>
</dbReference>
<comment type="catalytic activity">
    <reaction evidence="11">
        <text>a 5,6-dihydrouridine in tRNA + NAD(+) = a uridine in tRNA + NADH + H(+)</text>
        <dbReference type="Rhea" id="RHEA:54452"/>
        <dbReference type="Rhea" id="RHEA-COMP:13339"/>
        <dbReference type="Rhea" id="RHEA-COMP:13887"/>
        <dbReference type="ChEBI" id="CHEBI:15378"/>
        <dbReference type="ChEBI" id="CHEBI:57540"/>
        <dbReference type="ChEBI" id="CHEBI:57945"/>
        <dbReference type="ChEBI" id="CHEBI:65315"/>
        <dbReference type="ChEBI" id="CHEBI:74443"/>
    </reaction>
</comment>
<comment type="cofactor">
    <cofactor evidence="1 12 14">
        <name>FMN</name>
        <dbReference type="ChEBI" id="CHEBI:58210"/>
    </cofactor>
</comment>
<dbReference type="Gene3D" id="3.20.20.70">
    <property type="entry name" value="Aldolase class I"/>
    <property type="match status" value="1"/>
</dbReference>
<evidence type="ECO:0000256" key="8">
    <source>
        <dbReference type="ARBA" id="ARBA00022884"/>
    </source>
</evidence>
<evidence type="ECO:0000256" key="12">
    <source>
        <dbReference type="PIRNR" id="PIRNR006621"/>
    </source>
</evidence>
<evidence type="ECO:0000256" key="1">
    <source>
        <dbReference type="ARBA" id="ARBA00001917"/>
    </source>
</evidence>
<dbReference type="Gene3D" id="1.10.1200.80">
    <property type="entry name" value="Putative flavin oxidoreducatase, domain 2"/>
    <property type="match status" value="1"/>
</dbReference>
<dbReference type="AlphaFoldDB" id="A0A1G2BIM5"/>
<comment type="function">
    <text evidence="2 12">Catalyzes the synthesis of 5,6-dihydrouridine (D), a modified base found in the D-loop of most tRNAs, via the reduction of the C5-C6 double bond in target uridines.</text>
</comment>
<feature type="binding site" evidence="14">
    <location>
        <position position="64"/>
    </location>
    <ligand>
        <name>FMN</name>
        <dbReference type="ChEBI" id="CHEBI:58210"/>
    </ligand>
</feature>
<evidence type="ECO:0000313" key="17">
    <source>
        <dbReference type="Proteomes" id="UP000176420"/>
    </source>
</evidence>
<accession>A0A1G2BIM5</accession>
<feature type="binding site" evidence="14">
    <location>
        <begin position="218"/>
        <end position="219"/>
    </location>
    <ligand>
        <name>FMN</name>
        <dbReference type="ChEBI" id="CHEBI:58210"/>
    </ligand>
</feature>
<dbReference type="PIRSF" id="PIRSF006621">
    <property type="entry name" value="Dus"/>
    <property type="match status" value="1"/>
</dbReference>
<evidence type="ECO:0000256" key="9">
    <source>
        <dbReference type="ARBA" id="ARBA00023002"/>
    </source>
</evidence>
<sequence>MKKPLIYLAPMSGVTNKAYRQIVKRFYADLVFPEFVSVDALHFDSVKTLEILNFDKCEHPIIAQLFGVKPEYFYEATKKIARLGFDGVDINFGCPAPKVAKNGGGATLLSDLGLCREIIQATLAGAEGKIPVSVKTRKSYQKTSVRDFCKKISDLPLAAICVHGRSFEKPYLGKADLECIREAKTLVPFLVMASGHAHTPEAAKETLDFTKCDGLALARGTFGRPWIGRQIKEYLTSGKYSEPDDGEKIKIMLEHAKLAGSSQFIEMRKVLAWYVKGLPNAAKYRNQLVRVNSLAQVEKIVQSILLNLPPACDCQK</sequence>
<evidence type="ECO:0000256" key="13">
    <source>
        <dbReference type="PIRSR" id="PIRSR006621-1"/>
    </source>
</evidence>
<dbReference type="SUPFAM" id="SSF51395">
    <property type="entry name" value="FMN-linked oxidoreductases"/>
    <property type="match status" value="1"/>
</dbReference>
<organism evidence="16 17">
    <name type="scientific">Candidatus Kerfeldbacteria bacterium RIFOXYB2_FULL_38_14</name>
    <dbReference type="NCBI Taxonomy" id="1798547"/>
    <lineage>
        <taxon>Bacteria</taxon>
        <taxon>Candidatus Kerfeldiibacteriota</taxon>
    </lineage>
</organism>
<dbReference type="InterPro" id="IPR035587">
    <property type="entry name" value="DUS-like_FMN-bd"/>
</dbReference>
<evidence type="ECO:0000256" key="5">
    <source>
        <dbReference type="ARBA" id="ARBA00022643"/>
    </source>
</evidence>
<evidence type="ECO:0000256" key="3">
    <source>
        <dbReference type="ARBA" id="ARBA00022555"/>
    </source>
</evidence>
<feature type="domain" description="DUS-like FMN-binding" evidence="15">
    <location>
        <begin position="8"/>
        <end position="302"/>
    </location>
</feature>
<protein>
    <recommendedName>
        <fullName evidence="12">tRNA-dihydrouridine synthase</fullName>
        <ecNumber evidence="12">1.3.1.-</ecNumber>
    </recommendedName>
</protein>
<evidence type="ECO:0000313" key="16">
    <source>
        <dbReference type="EMBL" id="OGY88150.1"/>
    </source>
</evidence>
<keyword evidence="14" id="KW-0547">Nucleotide-binding</keyword>
<dbReference type="CDD" id="cd02801">
    <property type="entry name" value="DUS_like_FMN"/>
    <property type="match status" value="1"/>
</dbReference>
<keyword evidence="9 12" id="KW-0560">Oxidoreductase</keyword>
<gene>
    <name evidence="16" type="ORF">A2319_01770</name>
</gene>
<dbReference type="Pfam" id="PF01207">
    <property type="entry name" value="Dus"/>
    <property type="match status" value="1"/>
</dbReference>
<feature type="binding site" evidence="14">
    <location>
        <position position="135"/>
    </location>
    <ligand>
        <name>FMN</name>
        <dbReference type="ChEBI" id="CHEBI:58210"/>
    </ligand>
</feature>
<keyword evidence="7" id="KW-0521">NADP</keyword>
<evidence type="ECO:0000256" key="14">
    <source>
        <dbReference type="PIRSR" id="PIRSR006621-2"/>
    </source>
</evidence>